<keyword evidence="1" id="KW-1133">Transmembrane helix</keyword>
<proteinExistence type="predicted"/>
<accession>A0A2M4DG94</accession>
<dbReference type="EMBL" id="GGFL01012375">
    <property type="protein sequence ID" value="MBW76553.1"/>
    <property type="molecule type" value="Transcribed_RNA"/>
</dbReference>
<keyword evidence="1" id="KW-0472">Membrane</keyword>
<sequence>MHGIVGRAVRWFFFFVSSHFLFALSLLLLATQNEQSNSHSGRISCVAGPVERGRRIVSTLLRSGEGKKPARGKTHKNLHLVEIEIKLAQQNGWLVGPSLLPRVECERLDYEMCIAYASNSRTPHAAALVPGM</sequence>
<evidence type="ECO:0000256" key="1">
    <source>
        <dbReference type="SAM" id="Phobius"/>
    </source>
</evidence>
<name>A0A2M4DG94_ANODA</name>
<evidence type="ECO:0000313" key="2">
    <source>
        <dbReference type="EMBL" id="MBW76553.1"/>
    </source>
</evidence>
<protein>
    <submittedName>
        <fullName evidence="2">Putative secreted protein</fullName>
    </submittedName>
</protein>
<dbReference type="AlphaFoldDB" id="A0A2M4DG94"/>
<feature type="transmembrane region" description="Helical" evidence="1">
    <location>
        <begin position="12"/>
        <end position="30"/>
    </location>
</feature>
<reference evidence="2" key="1">
    <citation type="submission" date="2018-01" db="EMBL/GenBank/DDBJ databases">
        <title>An insight into the sialome of Amazonian anophelines.</title>
        <authorList>
            <person name="Ribeiro J.M."/>
            <person name="Scarpassa V."/>
            <person name="Calvo E."/>
        </authorList>
    </citation>
    <scope>NUCLEOTIDE SEQUENCE</scope>
</reference>
<keyword evidence="1" id="KW-0812">Transmembrane</keyword>
<organism evidence="2">
    <name type="scientific">Anopheles darlingi</name>
    <name type="common">Mosquito</name>
    <dbReference type="NCBI Taxonomy" id="43151"/>
    <lineage>
        <taxon>Eukaryota</taxon>
        <taxon>Metazoa</taxon>
        <taxon>Ecdysozoa</taxon>
        <taxon>Arthropoda</taxon>
        <taxon>Hexapoda</taxon>
        <taxon>Insecta</taxon>
        <taxon>Pterygota</taxon>
        <taxon>Neoptera</taxon>
        <taxon>Endopterygota</taxon>
        <taxon>Diptera</taxon>
        <taxon>Nematocera</taxon>
        <taxon>Culicoidea</taxon>
        <taxon>Culicidae</taxon>
        <taxon>Anophelinae</taxon>
        <taxon>Anopheles</taxon>
    </lineage>
</organism>